<organism evidence="2 3">
    <name type="scientific">Serratia proteamaculans</name>
    <dbReference type="NCBI Taxonomy" id="28151"/>
    <lineage>
        <taxon>Bacteria</taxon>
        <taxon>Pseudomonadati</taxon>
        <taxon>Pseudomonadota</taxon>
        <taxon>Gammaproteobacteria</taxon>
        <taxon>Enterobacterales</taxon>
        <taxon>Yersiniaceae</taxon>
        <taxon>Serratia</taxon>
    </lineage>
</organism>
<dbReference type="EMBL" id="JAEHSL010000020">
    <property type="protein sequence ID" value="MBI6182654.1"/>
    <property type="molecule type" value="Genomic_DNA"/>
</dbReference>
<dbReference type="RefSeq" id="WP_198642488.1">
    <property type="nucleotide sequence ID" value="NZ_CAMITK010000001.1"/>
</dbReference>
<protein>
    <submittedName>
        <fullName evidence="2">Uncharacterized protein</fullName>
    </submittedName>
</protein>
<evidence type="ECO:0000256" key="1">
    <source>
        <dbReference type="SAM" id="Phobius"/>
    </source>
</evidence>
<evidence type="ECO:0000313" key="2">
    <source>
        <dbReference type="EMBL" id="MBI6182654.1"/>
    </source>
</evidence>
<dbReference type="Proteomes" id="UP000639004">
    <property type="component" value="Unassembled WGS sequence"/>
</dbReference>
<keyword evidence="3" id="KW-1185">Reference proteome</keyword>
<gene>
    <name evidence="2" type="ORF">JEQ07_19935</name>
</gene>
<proteinExistence type="predicted"/>
<sequence>MLILLSFSTDQRTAPGGVNSAGETMAVFLSIAGVDLMIASGVPVGFLMHVFF</sequence>
<evidence type="ECO:0000313" key="3">
    <source>
        <dbReference type="Proteomes" id="UP000639004"/>
    </source>
</evidence>
<keyword evidence="1" id="KW-1133">Transmembrane helix</keyword>
<name>A0ABS0TXM7_SERPR</name>
<feature type="transmembrane region" description="Helical" evidence="1">
    <location>
        <begin position="25"/>
        <end position="51"/>
    </location>
</feature>
<reference evidence="2 3" key="1">
    <citation type="submission" date="2020-12" db="EMBL/GenBank/DDBJ databases">
        <title>Enhanced detection system for hospital associated transmission using whole genome sequencing surveillance.</title>
        <authorList>
            <person name="Harrison L.H."/>
            <person name="Van Tyne D."/>
            <person name="Marsh J.W."/>
            <person name="Griffith M.P."/>
            <person name="Snyder D.J."/>
            <person name="Cooper V.S."/>
            <person name="Mustapha M."/>
        </authorList>
    </citation>
    <scope>NUCLEOTIDE SEQUENCE [LARGE SCALE GENOMIC DNA]</scope>
    <source>
        <strain evidence="2 3">SER00238</strain>
    </source>
</reference>
<keyword evidence="1" id="KW-0812">Transmembrane</keyword>
<keyword evidence="1" id="KW-0472">Membrane</keyword>
<accession>A0ABS0TXM7</accession>
<comment type="caution">
    <text evidence="2">The sequence shown here is derived from an EMBL/GenBank/DDBJ whole genome shotgun (WGS) entry which is preliminary data.</text>
</comment>